<dbReference type="Gene3D" id="2.60.40.10">
    <property type="entry name" value="Immunoglobulins"/>
    <property type="match status" value="1"/>
</dbReference>
<protein>
    <recommendedName>
        <fullName evidence="3">Fibronectin type III-like domain-containing protein</fullName>
    </recommendedName>
</protein>
<dbReference type="GO" id="GO:0004553">
    <property type="term" value="F:hydrolase activity, hydrolyzing O-glycosyl compounds"/>
    <property type="evidence" value="ECO:0007669"/>
    <property type="project" value="InterPro"/>
</dbReference>
<dbReference type="InterPro" id="IPR036881">
    <property type="entry name" value="Glyco_hydro_3_C_sf"/>
</dbReference>
<comment type="caution">
    <text evidence="4">The sequence shown here is derived from an EMBL/GenBank/DDBJ whole genome shotgun (WGS) entry which is preliminary data.</text>
</comment>
<dbReference type="AlphaFoldDB" id="X1TTL3"/>
<name>X1TTL3_9ZZZZ</name>
<dbReference type="SMART" id="SM01217">
    <property type="entry name" value="Fn3_like"/>
    <property type="match status" value="1"/>
</dbReference>
<dbReference type="EMBL" id="BARW01023024">
    <property type="protein sequence ID" value="GAI90900.1"/>
    <property type="molecule type" value="Genomic_DNA"/>
</dbReference>
<dbReference type="InterPro" id="IPR002772">
    <property type="entry name" value="Glyco_hydro_3_C"/>
</dbReference>
<keyword evidence="2" id="KW-0378">Hydrolase</keyword>
<evidence type="ECO:0000256" key="1">
    <source>
        <dbReference type="ARBA" id="ARBA00005336"/>
    </source>
</evidence>
<dbReference type="InterPro" id="IPR013783">
    <property type="entry name" value="Ig-like_fold"/>
</dbReference>
<accession>X1TTL3</accession>
<proteinExistence type="inferred from homology"/>
<dbReference type="SUPFAM" id="SSF52279">
    <property type="entry name" value="Beta-D-glucan exohydrolase, C-terminal domain"/>
    <property type="match status" value="1"/>
</dbReference>
<dbReference type="Pfam" id="PF01915">
    <property type="entry name" value="Glyco_hydro_3_C"/>
    <property type="match status" value="1"/>
</dbReference>
<dbReference type="GO" id="GO:0005975">
    <property type="term" value="P:carbohydrate metabolic process"/>
    <property type="evidence" value="ECO:0007669"/>
    <property type="project" value="InterPro"/>
</dbReference>
<dbReference type="InterPro" id="IPR026891">
    <property type="entry name" value="Fn3-like"/>
</dbReference>
<sequence>KGDDLNEIDKAVEAARNAEIAVLVLGENEWQRENKQGTDGEGYDVATLELTGKQKELARKVMASGTPTVVVLINGRAMAIPWIDESIPAIVEAWIPGEKGGDAIADVLFGDYNPGGKLTVTFPRHAGQLPVYYNYKPSKLYWLENGWGNSYADIDYKPLYEFGHGLSYTTFEYAGLVISPESSGPYGQFHVSAEIKNTGNRAGSEVVQLYLHDKISTVVRPVKELKGFTRIWLEPGESATVSFTLTHEELKMLDKHLDWVVEQGE</sequence>
<evidence type="ECO:0000256" key="2">
    <source>
        <dbReference type="ARBA" id="ARBA00022801"/>
    </source>
</evidence>
<dbReference type="FunFam" id="2.60.40.10:FF:000495">
    <property type="entry name" value="Periplasmic beta-glucosidase"/>
    <property type="match status" value="1"/>
</dbReference>
<dbReference type="InterPro" id="IPR050288">
    <property type="entry name" value="Cellulose_deg_GH3"/>
</dbReference>
<evidence type="ECO:0000259" key="3">
    <source>
        <dbReference type="SMART" id="SM01217"/>
    </source>
</evidence>
<dbReference type="Gene3D" id="3.40.50.1700">
    <property type="entry name" value="Glycoside hydrolase family 3 C-terminal domain"/>
    <property type="match status" value="1"/>
</dbReference>
<feature type="non-terminal residue" evidence="4">
    <location>
        <position position="1"/>
    </location>
</feature>
<feature type="non-terminal residue" evidence="4">
    <location>
        <position position="265"/>
    </location>
</feature>
<dbReference type="Pfam" id="PF14310">
    <property type="entry name" value="Fn3-like"/>
    <property type="match status" value="1"/>
</dbReference>
<evidence type="ECO:0000313" key="4">
    <source>
        <dbReference type="EMBL" id="GAI90900.1"/>
    </source>
</evidence>
<gene>
    <name evidence="4" type="ORF">S12H4_38278</name>
</gene>
<dbReference type="PANTHER" id="PTHR42715:SF10">
    <property type="entry name" value="BETA-GLUCOSIDASE"/>
    <property type="match status" value="1"/>
</dbReference>
<feature type="domain" description="Fibronectin type III-like" evidence="3">
    <location>
        <begin position="205"/>
        <end position="265"/>
    </location>
</feature>
<reference evidence="4" key="1">
    <citation type="journal article" date="2014" name="Front. Microbiol.">
        <title>High frequency of phylogenetically diverse reductive dehalogenase-homologous genes in deep subseafloor sedimentary metagenomes.</title>
        <authorList>
            <person name="Kawai M."/>
            <person name="Futagami T."/>
            <person name="Toyoda A."/>
            <person name="Takaki Y."/>
            <person name="Nishi S."/>
            <person name="Hori S."/>
            <person name="Arai W."/>
            <person name="Tsubouchi T."/>
            <person name="Morono Y."/>
            <person name="Uchiyama I."/>
            <person name="Ito T."/>
            <person name="Fujiyama A."/>
            <person name="Inagaki F."/>
            <person name="Takami H."/>
        </authorList>
    </citation>
    <scope>NUCLEOTIDE SEQUENCE</scope>
    <source>
        <strain evidence="4">Expedition CK06-06</strain>
    </source>
</reference>
<comment type="similarity">
    <text evidence="1">Belongs to the glycosyl hydrolase 3 family.</text>
</comment>
<organism evidence="4">
    <name type="scientific">marine sediment metagenome</name>
    <dbReference type="NCBI Taxonomy" id="412755"/>
    <lineage>
        <taxon>unclassified sequences</taxon>
        <taxon>metagenomes</taxon>
        <taxon>ecological metagenomes</taxon>
    </lineage>
</organism>
<dbReference type="PANTHER" id="PTHR42715">
    <property type="entry name" value="BETA-GLUCOSIDASE"/>
    <property type="match status" value="1"/>
</dbReference>